<dbReference type="EMBL" id="JAGIOO010000001">
    <property type="protein sequence ID" value="MBP2474362.1"/>
    <property type="molecule type" value="Genomic_DNA"/>
</dbReference>
<proteinExistence type="predicted"/>
<gene>
    <name evidence="2" type="ORF">JOF53_003234</name>
</gene>
<reference evidence="2 3" key="1">
    <citation type="submission" date="2021-03" db="EMBL/GenBank/DDBJ databases">
        <title>Sequencing the genomes of 1000 actinobacteria strains.</title>
        <authorList>
            <person name="Klenk H.-P."/>
        </authorList>
    </citation>
    <scope>NUCLEOTIDE SEQUENCE [LARGE SCALE GENOMIC DNA]</scope>
    <source>
        <strain evidence="2 3">DSM 44580</strain>
    </source>
</reference>
<name>A0ABS5ADL6_9PSEU</name>
<evidence type="ECO:0000256" key="1">
    <source>
        <dbReference type="SAM" id="MobiDB-lite"/>
    </source>
</evidence>
<feature type="compositionally biased region" description="Low complexity" evidence="1">
    <location>
        <begin position="55"/>
        <end position="74"/>
    </location>
</feature>
<comment type="caution">
    <text evidence="2">The sequence shown here is derived from an EMBL/GenBank/DDBJ whole genome shotgun (WGS) entry which is preliminary data.</text>
</comment>
<accession>A0ABS5ADL6</accession>
<evidence type="ECO:0000313" key="3">
    <source>
        <dbReference type="Proteomes" id="UP001519363"/>
    </source>
</evidence>
<dbReference type="Proteomes" id="UP001519363">
    <property type="component" value="Unassembled WGS sequence"/>
</dbReference>
<organism evidence="2 3">
    <name type="scientific">Crossiella equi</name>
    <dbReference type="NCBI Taxonomy" id="130796"/>
    <lineage>
        <taxon>Bacteria</taxon>
        <taxon>Bacillati</taxon>
        <taxon>Actinomycetota</taxon>
        <taxon>Actinomycetes</taxon>
        <taxon>Pseudonocardiales</taxon>
        <taxon>Pseudonocardiaceae</taxon>
        <taxon>Crossiella</taxon>
    </lineage>
</organism>
<dbReference type="RefSeq" id="WP_086788080.1">
    <property type="nucleotide sequence ID" value="NZ_JAGIOO010000001.1"/>
</dbReference>
<feature type="region of interest" description="Disordered" evidence="1">
    <location>
        <begin position="52"/>
        <end position="74"/>
    </location>
</feature>
<keyword evidence="3" id="KW-1185">Reference proteome</keyword>
<protein>
    <submittedName>
        <fullName evidence="2">Uncharacterized protein</fullName>
    </submittedName>
</protein>
<sequence>MLEMALTWTGAVLALVMLALMVLPAVVDGQGNVTGANRARVRATRAARVTRQKVRAGATAARETARSRAGAVAA</sequence>
<evidence type="ECO:0000313" key="2">
    <source>
        <dbReference type="EMBL" id="MBP2474362.1"/>
    </source>
</evidence>